<accession>A0A1G6NHH8</accession>
<evidence type="ECO:0000313" key="3">
    <source>
        <dbReference type="EMBL" id="SDC66854.1"/>
    </source>
</evidence>
<sequence>MIPLACGAVRVGIVILPEDRWWAAEPKWRAAEEYGFDHAWTYDHLGWRTLVDGPWFGAVPTLSAAAMVTSRIRLGTYVASPNFRHPLPFMRELITIDDLADGRLIVGVGAGGVGYDVNVFEGEDLSPKVRTDRFIEFVDTLDGLLRTDEFDHEGPNYTVKGARNLPGPVRRPRPPFLIAANGKRTMRLAARQGDGWVTTGKPSESQEDWWRAVRELSAGFDDALLAEGRDPATIDRYLSLDAGPVFSLSSVEAFTDAVGRAAELGFTDIVAHWPRGGEPYHGRESVLETVADEVLPRLNGSSRAGDAGEKPDSGDEGVNGKG</sequence>
<dbReference type="OrthoDB" id="7374740at2"/>
<dbReference type="GO" id="GO:0016705">
    <property type="term" value="F:oxidoreductase activity, acting on paired donors, with incorporation or reduction of molecular oxygen"/>
    <property type="evidence" value="ECO:0007669"/>
    <property type="project" value="InterPro"/>
</dbReference>
<protein>
    <submittedName>
        <fullName evidence="3">Luciferase-like monooxygenase</fullName>
    </submittedName>
</protein>
<dbReference type="Pfam" id="PF00296">
    <property type="entry name" value="Bac_luciferase"/>
    <property type="match status" value="1"/>
</dbReference>
<dbReference type="AlphaFoldDB" id="A0A1G6NHH8"/>
<feature type="region of interest" description="Disordered" evidence="2">
    <location>
        <begin position="297"/>
        <end position="322"/>
    </location>
</feature>
<dbReference type="InterPro" id="IPR036661">
    <property type="entry name" value="Luciferase-like_sf"/>
</dbReference>
<dbReference type="SUPFAM" id="SSF51679">
    <property type="entry name" value="Bacterial luciferase-like"/>
    <property type="match status" value="1"/>
</dbReference>
<evidence type="ECO:0000256" key="1">
    <source>
        <dbReference type="ARBA" id="ARBA00023002"/>
    </source>
</evidence>
<keyword evidence="3" id="KW-0503">Monooxygenase</keyword>
<evidence type="ECO:0000313" key="4">
    <source>
        <dbReference type="Proteomes" id="UP000199494"/>
    </source>
</evidence>
<dbReference type="PANTHER" id="PTHR43244">
    <property type="match status" value="1"/>
</dbReference>
<dbReference type="GO" id="GO:0004497">
    <property type="term" value="F:monooxygenase activity"/>
    <property type="evidence" value="ECO:0007669"/>
    <property type="project" value="UniProtKB-KW"/>
</dbReference>
<dbReference type="Proteomes" id="UP000199494">
    <property type="component" value="Unassembled WGS sequence"/>
</dbReference>
<dbReference type="InterPro" id="IPR011251">
    <property type="entry name" value="Luciferase-like_dom"/>
</dbReference>
<dbReference type="EMBL" id="FMZE01000003">
    <property type="protein sequence ID" value="SDC66854.1"/>
    <property type="molecule type" value="Genomic_DNA"/>
</dbReference>
<dbReference type="InterPro" id="IPR050564">
    <property type="entry name" value="F420-G6PD/mer"/>
</dbReference>
<evidence type="ECO:0000256" key="2">
    <source>
        <dbReference type="SAM" id="MobiDB-lite"/>
    </source>
</evidence>
<keyword evidence="1" id="KW-0560">Oxidoreductase</keyword>
<dbReference type="PANTHER" id="PTHR43244:SF1">
    <property type="entry name" value="5,10-METHYLENETETRAHYDROMETHANOPTERIN REDUCTASE"/>
    <property type="match status" value="1"/>
</dbReference>
<dbReference type="Gene3D" id="3.20.20.30">
    <property type="entry name" value="Luciferase-like domain"/>
    <property type="match status" value="1"/>
</dbReference>
<proteinExistence type="predicted"/>
<keyword evidence="4" id="KW-1185">Reference proteome</keyword>
<organism evidence="3 4">
    <name type="scientific">Prauserella marina</name>
    <dbReference type="NCBI Taxonomy" id="530584"/>
    <lineage>
        <taxon>Bacteria</taxon>
        <taxon>Bacillati</taxon>
        <taxon>Actinomycetota</taxon>
        <taxon>Actinomycetes</taxon>
        <taxon>Pseudonocardiales</taxon>
        <taxon>Pseudonocardiaceae</taxon>
        <taxon>Prauserella</taxon>
    </lineage>
</organism>
<reference evidence="3 4" key="1">
    <citation type="submission" date="2016-10" db="EMBL/GenBank/DDBJ databases">
        <authorList>
            <person name="de Groot N.N."/>
        </authorList>
    </citation>
    <scope>NUCLEOTIDE SEQUENCE [LARGE SCALE GENOMIC DNA]</scope>
    <source>
        <strain evidence="3 4">CGMCC 4.5506</strain>
    </source>
</reference>
<gene>
    <name evidence="3" type="ORF">SAMN05421630_103118</name>
</gene>
<dbReference type="STRING" id="530584.SAMN05421630_103118"/>
<name>A0A1G6NHH8_9PSEU</name>